<evidence type="ECO:0000259" key="8">
    <source>
        <dbReference type="PROSITE" id="PS51645"/>
    </source>
</evidence>
<sequence length="460" mass="54221">MQDKSNNGNSSSALKAEELNDRTEKSPLGGLGVFWFRRDLRLTDNAGFYHALKGENPVLPLFIFDKNILDKLPKDDARVTFIYQTIEDLKEELRKHGSDLLVKYGEPEKIWPEILKDYEVKEVYTNHDYEPYARERDDSMSEFLTSEKIAFKTFKDQVIFEKGEILKADKTPYTVFTPFYKQWHAKLNDFYVKPYPTKKYFKNLYETKHLSLPSLKEMGFEKSSLDFPKISYKNKLDSYFKERDYPALDGTTHIGLHLRFGTLSIRKAVKDAIDAKSNVWLSELAWREFYMTILWHFPYSAYDSFKKQYDKIKWRNNEEEFKAWCTGNTGYPIVDAGMRQLNETGWMHNRVRMVVGSFLTKHLLVDWRWGETYFAEKLLDYEMASNVGGWQWAAGSGNDAAPYFRVFNPELQTKKFDPKFEYIKKWVPEFGTKKYAQPIVEHTFARERVLKAFKEALSNS</sequence>
<keyword evidence="4 6" id="KW-0274">FAD</keyword>
<evidence type="ECO:0000256" key="6">
    <source>
        <dbReference type="RuleBase" id="RU004182"/>
    </source>
</evidence>
<evidence type="ECO:0000313" key="9">
    <source>
        <dbReference type="EMBL" id="MBC6109108.1"/>
    </source>
</evidence>
<evidence type="ECO:0000313" key="10">
    <source>
        <dbReference type="Proteomes" id="UP000652755"/>
    </source>
</evidence>
<accession>A0ABR7KM90</accession>
<dbReference type="Gene3D" id="1.10.579.10">
    <property type="entry name" value="DNA Cyclobutane Dipyrimidine Photolyase, subunit A, domain 3"/>
    <property type="match status" value="1"/>
</dbReference>
<evidence type="ECO:0000256" key="5">
    <source>
        <dbReference type="ARBA" id="ARBA00022991"/>
    </source>
</evidence>
<dbReference type="Proteomes" id="UP000652755">
    <property type="component" value="Unassembled WGS sequence"/>
</dbReference>
<dbReference type="InterPro" id="IPR005101">
    <property type="entry name" value="Cryptochr/Photolyase_FAD-bd"/>
</dbReference>
<dbReference type="Gene3D" id="1.25.40.80">
    <property type="match status" value="1"/>
</dbReference>
<dbReference type="PANTHER" id="PTHR11455">
    <property type="entry name" value="CRYPTOCHROME"/>
    <property type="match status" value="1"/>
</dbReference>
<dbReference type="InterPro" id="IPR036134">
    <property type="entry name" value="Crypto/Photolyase_FAD-like_sf"/>
</dbReference>
<gene>
    <name evidence="9" type="ORF">H7U22_01610</name>
</gene>
<dbReference type="SUPFAM" id="SSF52425">
    <property type="entry name" value="Cryptochrome/photolyase, N-terminal domain"/>
    <property type="match status" value="1"/>
</dbReference>
<dbReference type="PROSITE" id="PS00394">
    <property type="entry name" value="DNA_PHOTOLYASES_1_1"/>
    <property type="match status" value="1"/>
</dbReference>
<evidence type="ECO:0000256" key="2">
    <source>
        <dbReference type="ARBA" id="ARBA00001974"/>
    </source>
</evidence>
<dbReference type="InterPro" id="IPR002081">
    <property type="entry name" value="Cryptochrome/DNA_photolyase_1"/>
</dbReference>
<dbReference type="PROSITE" id="PS51645">
    <property type="entry name" value="PHR_CRY_ALPHA_BETA"/>
    <property type="match status" value="1"/>
</dbReference>
<dbReference type="InterPro" id="IPR018394">
    <property type="entry name" value="DNA_photolyase_1_CS_C"/>
</dbReference>
<keyword evidence="10" id="KW-1185">Reference proteome</keyword>
<protein>
    <submittedName>
        <fullName evidence="9">Deoxyribodipyrimidine photo-lyase</fullName>
    </submittedName>
</protein>
<dbReference type="InterPro" id="IPR014729">
    <property type="entry name" value="Rossmann-like_a/b/a_fold"/>
</dbReference>
<keyword evidence="3 6" id="KW-0285">Flavoprotein</keyword>
<evidence type="ECO:0000256" key="3">
    <source>
        <dbReference type="ARBA" id="ARBA00022630"/>
    </source>
</evidence>
<organism evidence="9 10">
    <name type="scientific">Pedobacter fastidiosus</name>
    <dbReference type="NCBI Taxonomy" id="2765361"/>
    <lineage>
        <taxon>Bacteria</taxon>
        <taxon>Pseudomonadati</taxon>
        <taxon>Bacteroidota</taxon>
        <taxon>Sphingobacteriia</taxon>
        <taxon>Sphingobacteriales</taxon>
        <taxon>Sphingobacteriaceae</taxon>
        <taxon>Pedobacter</taxon>
    </lineage>
</organism>
<comment type="cofactor">
    <cofactor evidence="2">
        <name>FAD</name>
        <dbReference type="ChEBI" id="CHEBI:57692"/>
    </cofactor>
</comment>
<dbReference type="Pfam" id="PF03441">
    <property type="entry name" value="FAD_binding_7"/>
    <property type="match status" value="1"/>
</dbReference>
<feature type="compositionally biased region" description="Polar residues" evidence="7">
    <location>
        <begin position="1"/>
        <end position="13"/>
    </location>
</feature>
<comment type="similarity">
    <text evidence="6">Belongs to the DNA photolyase family.</text>
</comment>
<dbReference type="PRINTS" id="PR00147">
    <property type="entry name" value="DNAPHOTLYASE"/>
</dbReference>
<dbReference type="EMBL" id="JACRYL010000001">
    <property type="protein sequence ID" value="MBC6109108.1"/>
    <property type="molecule type" value="Genomic_DNA"/>
</dbReference>
<comment type="caution">
    <text evidence="9">The sequence shown here is derived from an EMBL/GenBank/DDBJ whole genome shotgun (WGS) entry which is preliminary data.</text>
</comment>
<reference evidence="9 10" key="1">
    <citation type="submission" date="2020-08" db="EMBL/GenBank/DDBJ databases">
        <authorList>
            <person name="Sun Q."/>
            <person name="Inoue M."/>
        </authorList>
    </citation>
    <scope>NUCLEOTIDE SEQUENCE [LARGE SCALE GENOMIC DNA]</scope>
    <source>
        <strain evidence="9 10">CCM 8938</strain>
    </source>
</reference>
<dbReference type="Gene3D" id="3.40.50.620">
    <property type="entry name" value="HUPs"/>
    <property type="match status" value="1"/>
</dbReference>
<dbReference type="Pfam" id="PF00875">
    <property type="entry name" value="DNA_photolyase"/>
    <property type="match status" value="1"/>
</dbReference>
<comment type="cofactor">
    <cofactor evidence="1">
        <name>(6R)-5,10-methylene-5,6,7,8-tetrahydrofolate</name>
        <dbReference type="ChEBI" id="CHEBI:15636"/>
    </cofactor>
</comment>
<feature type="region of interest" description="Disordered" evidence="7">
    <location>
        <begin position="1"/>
        <end position="21"/>
    </location>
</feature>
<evidence type="ECO:0000256" key="1">
    <source>
        <dbReference type="ARBA" id="ARBA00001932"/>
    </source>
</evidence>
<name>A0ABR7KM90_9SPHI</name>
<dbReference type="SUPFAM" id="SSF48173">
    <property type="entry name" value="Cryptochrome/photolyase FAD-binding domain"/>
    <property type="match status" value="1"/>
</dbReference>
<proteinExistence type="inferred from homology"/>
<dbReference type="InterPro" id="IPR036155">
    <property type="entry name" value="Crypto/Photolyase_N_sf"/>
</dbReference>
<feature type="domain" description="Photolyase/cryptochrome alpha/beta" evidence="8">
    <location>
        <begin position="30"/>
        <end position="159"/>
    </location>
</feature>
<evidence type="ECO:0000256" key="7">
    <source>
        <dbReference type="SAM" id="MobiDB-lite"/>
    </source>
</evidence>
<dbReference type="RefSeq" id="WP_187069591.1">
    <property type="nucleotide sequence ID" value="NZ_JACRYL010000001.1"/>
</dbReference>
<keyword evidence="5 6" id="KW-0157">Chromophore</keyword>
<dbReference type="PANTHER" id="PTHR11455:SF9">
    <property type="entry name" value="CRYPTOCHROME CIRCADIAN CLOCK 5 ISOFORM X1"/>
    <property type="match status" value="1"/>
</dbReference>
<evidence type="ECO:0000256" key="4">
    <source>
        <dbReference type="ARBA" id="ARBA00022827"/>
    </source>
</evidence>
<dbReference type="InterPro" id="IPR006050">
    <property type="entry name" value="DNA_photolyase_N"/>
</dbReference>